<dbReference type="HAMAP" id="MF_01161">
    <property type="entry name" value="tRNA_Ile_lys_synt"/>
    <property type="match status" value="1"/>
</dbReference>
<dbReference type="InterPro" id="IPR012796">
    <property type="entry name" value="Lysidine-tRNA-synth_C"/>
</dbReference>
<dbReference type="GO" id="GO:0005524">
    <property type="term" value="F:ATP binding"/>
    <property type="evidence" value="ECO:0007669"/>
    <property type="project" value="UniProtKB-UniRule"/>
</dbReference>
<evidence type="ECO:0000313" key="11">
    <source>
        <dbReference type="Proteomes" id="UP000321580"/>
    </source>
</evidence>
<comment type="domain">
    <text evidence="8">The N-terminal region contains the highly conserved SGGXDS motif, predicted to be a P-loop motif involved in ATP binding.</text>
</comment>
<feature type="binding site" evidence="8">
    <location>
        <begin position="27"/>
        <end position="32"/>
    </location>
    <ligand>
        <name>ATP</name>
        <dbReference type="ChEBI" id="CHEBI:30616"/>
    </ligand>
</feature>
<name>A0A5C6S4V4_9BACT</name>
<sequence length="448" mass="49290">MSLSSRLQDWLAVHGIGNSATFLLAVSGGGDSVAMAALFHELGLQFAIAHCNFKLRGEASDEDEAFVAGLSGRLEVPFHSISWDTKAEAGKRGSGVQETARALRYSWLEQLIAQYGFAYCATAHHLHDSSETTLHHLIRGTGVSGLQGIPPVRGKFIRPLLNEAPGELKAYLDAKNISWREDASNQSDGYTRNFIRHNIIPRVLEVNPQFHESLQRTHQRLRETEWLALQAVRAIAQQALLPGQEAYTLRLGPLQQSAEALPTVMWELGKAFGLQPGQAQQAADLVLEGKKGRFLETATHRFVIGHKVLAVAPKTQAGWPEGELAEGGGALEWADGVLSLSYRLGQPDLSLASPCRAFFDAAALKFPLRVRGWQAGDKFSPLGMSGQRQKLKDYFNNQKLSVIEKEKTPLLVDAEGDILWVAGHRVSHKGRVQRATSRYYEAVYERGG</sequence>
<dbReference type="NCBIfam" id="TIGR02432">
    <property type="entry name" value="lysidine_TilS_N"/>
    <property type="match status" value="1"/>
</dbReference>
<dbReference type="OrthoDB" id="9807403at2"/>
<dbReference type="Gene3D" id="3.40.50.620">
    <property type="entry name" value="HUPs"/>
    <property type="match status" value="1"/>
</dbReference>
<dbReference type="GO" id="GO:0006400">
    <property type="term" value="P:tRNA modification"/>
    <property type="evidence" value="ECO:0007669"/>
    <property type="project" value="UniProtKB-UniRule"/>
</dbReference>
<evidence type="ECO:0000256" key="8">
    <source>
        <dbReference type="HAMAP-Rule" id="MF_01161"/>
    </source>
</evidence>
<reference evidence="10 11" key="1">
    <citation type="submission" date="2019-08" db="EMBL/GenBank/DDBJ databases">
        <title>Genome of Phaeodactylibacter luteus.</title>
        <authorList>
            <person name="Bowman J.P."/>
        </authorList>
    </citation>
    <scope>NUCLEOTIDE SEQUENCE [LARGE SCALE GENOMIC DNA]</scope>
    <source>
        <strain evidence="10 11">KCTC 42180</strain>
    </source>
</reference>
<protein>
    <recommendedName>
        <fullName evidence="8">tRNA(Ile)-lysidine synthase</fullName>
        <ecNumber evidence="8">6.3.4.19</ecNumber>
    </recommendedName>
    <alternativeName>
        <fullName evidence="8">tRNA(Ile)-2-lysyl-cytidine synthase</fullName>
    </alternativeName>
    <alternativeName>
        <fullName evidence="8">tRNA(Ile)-lysidine synthetase</fullName>
    </alternativeName>
</protein>
<comment type="catalytic activity">
    <reaction evidence="7 8">
        <text>cytidine(34) in tRNA(Ile2) + L-lysine + ATP = lysidine(34) in tRNA(Ile2) + AMP + diphosphate + H(+)</text>
        <dbReference type="Rhea" id="RHEA:43744"/>
        <dbReference type="Rhea" id="RHEA-COMP:10625"/>
        <dbReference type="Rhea" id="RHEA-COMP:10670"/>
        <dbReference type="ChEBI" id="CHEBI:15378"/>
        <dbReference type="ChEBI" id="CHEBI:30616"/>
        <dbReference type="ChEBI" id="CHEBI:32551"/>
        <dbReference type="ChEBI" id="CHEBI:33019"/>
        <dbReference type="ChEBI" id="CHEBI:82748"/>
        <dbReference type="ChEBI" id="CHEBI:83665"/>
        <dbReference type="ChEBI" id="CHEBI:456215"/>
        <dbReference type="EC" id="6.3.4.19"/>
    </reaction>
</comment>
<comment type="subcellular location">
    <subcellularLocation>
        <location evidence="1 8">Cytoplasm</location>
    </subcellularLocation>
</comment>
<dbReference type="CDD" id="cd01992">
    <property type="entry name" value="TilS_N"/>
    <property type="match status" value="1"/>
</dbReference>
<evidence type="ECO:0000256" key="2">
    <source>
        <dbReference type="ARBA" id="ARBA00022490"/>
    </source>
</evidence>
<accession>A0A5C6S4V4</accession>
<proteinExistence type="inferred from homology"/>
<gene>
    <name evidence="8 10" type="primary">tilS</name>
    <name evidence="10" type="ORF">FRY97_01570</name>
</gene>
<evidence type="ECO:0000256" key="3">
    <source>
        <dbReference type="ARBA" id="ARBA00022598"/>
    </source>
</evidence>
<comment type="function">
    <text evidence="8">Ligates lysine onto the cytidine present at position 34 of the AUA codon-specific tRNA(Ile) that contains the anticodon CAU, in an ATP-dependent manner. Cytidine is converted to lysidine, thus changing the amino acid specificity of the tRNA from methionine to isoleucine.</text>
</comment>
<dbReference type="AlphaFoldDB" id="A0A5C6S4V4"/>
<dbReference type="GO" id="GO:0005737">
    <property type="term" value="C:cytoplasm"/>
    <property type="evidence" value="ECO:0007669"/>
    <property type="project" value="UniProtKB-SubCell"/>
</dbReference>
<keyword evidence="3 8" id="KW-0436">Ligase</keyword>
<dbReference type="InterPro" id="IPR012795">
    <property type="entry name" value="tRNA_Ile_lys_synt_N"/>
</dbReference>
<evidence type="ECO:0000259" key="9">
    <source>
        <dbReference type="SMART" id="SM00977"/>
    </source>
</evidence>
<keyword evidence="11" id="KW-1185">Reference proteome</keyword>
<dbReference type="Pfam" id="PF11734">
    <property type="entry name" value="TilS_C"/>
    <property type="match status" value="1"/>
</dbReference>
<keyword evidence="2 8" id="KW-0963">Cytoplasm</keyword>
<dbReference type="SUPFAM" id="SSF56037">
    <property type="entry name" value="PheT/TilS domain"/>
    <property type="match status" value="1"/>
</dbReference>
<organism evidence="10 11">
    <name type="scientific">Phaeodactylibacter luteus</name>
    <dbReference type="NCBI Taxonomy" id="1564516"/>
    <lineage>
        <taxon>Bacteria</taxon>
        <taxon>Pseudomonadati</taxon>
        <taxon>Bacteroidota</taxon>
        <taxon>Saprospiria</taxon>
        <taxon>Saprospirales</taxon>
        <taxon>Haliscomenobacteraceae</taxon>
        <taxon>Phaeodactylibacter</taxon>
    </lineage>
</organism>
<evidence type="ECO:0000256" key="5">
    <source>
        <dbReference type="ARBA" id="ARBA00022741"/>
    </source>
</evidence>
<dbReference type="EC" id="6.3.4.19" evidence="8"/>
<dbReference type="GO" id="GO:0032267">
    <property type="term" value="F:tRNA(Ile)-lysidine synthase activity"/>
    <property type="evidence" value="ECO:0007669"/>
    <property type="project" value="UniProtKB-EC"/>
</dbReference>
<keyword evidence="5 8" id="KW-0547">Nucleotide-binding</keyword>
<dbReference type="InterPro" id="IPR014729">
    <property type="entry name" value="Rossmann-like_a/b/a_fold"/>
</dbReference>
<keyword evidence="4 8" id="KW-0819">tRNA processing</keyword>
<dbReference type="RefSeq" id="WP_147165658.1">
    <property type="nucleotide sequence ID" value="NZ_VOOR01000002.1"/>
</dbReference>
<dbReference type="PANTHER" id="PTHR43033">
    <property type="entry name" value="TRNA(ILE)-LYSIDINE SYNTHASE-RELATED"/>
    <property type="match status" value="1"/>
</dbReference>
<dbReference type="EMBL" id="VOOR01000002">
    <property type="protein sequence ID" value="TXB69526.1"/>
    <property type="molecule type" value="Genomic_DNA"/>
</dbReference>
<evidence type="ECO:0000256" key="6">
    <source>
        <dbReference type="ARBA" id="ARBA00022840"/>
    </source>
</evidence>
<evidence type="ECO:0000313" key="10">
    <source>
        <dbReference type="EMBL" id="TXB69526.1"/>
    </source>
</evidence>
<dbReference type="SMART" id="SM00977">
    <property type="entry name" value="TilS_C"/>
    <property type="match status" value="1"/>
</dbReference>
<evidence type="ECO:0000256" key="1">
    <source>
        <dbReference type="ARBA" id="ARBA00004496"/>
    </source>
</evidence>
<dbReference type="SUPFAM" id="SSF52402">
    <property type="entry name" value="Adenine nucleotide alpha hydrolases-like"/>
    <property type="match status" value="1"/>
</dbReference>
<dbReference type="Pfam" id="PF01171">
    <property type="entry name" value="ATP_bind_3"/>
    <property type="match status" value="1"/>
</dbReference>
<comment type="caution">
    <text evidence="10">The sequence shown here is derived from an EMBL/GenBank/DDBJ whole genome shotgun (WGS) entry which is preliminary data.</text>
</comment>
<feature type="domain" description="Lysidine-tRNA(Ile) synthetase C-terminal" evidence="9">
    <location>
        <begin position="368"/>
        <end position="442"/>
    </location>
</feature>
<comment type="similarity">
    <text evidence="8">Belongs to the tRNA(Ile)-lysidine synthase family.</text>
</comment>
<evidence type="ECO:0000256" key="4">
    <source>
        <dbReference type="ARBA" id="ARBA00022694"/>
    </source>
</evidence>
<dbReference type="Proteomes" id="UP000321580">
    <property type="component" value="Unassembled WGS sequence"/>
</dbReference>
<keyword evidence="6 8" id="KW-0067">ATP-binding</keyword>
<dbReference type="NCBIfam" id="TIGR02433">
    <property type="entry name" value="lysidine_TilS_C"/>
    <property type="match status" value="1"/>
</dbReference>
<dbReference type="PANTHER" id="PTHR43033:SF1">
    <property type="entry name" value="TRNA(ILE)-LYSIDINE SYNTHASE-RELATED"/>
    <property type="match status" value="1"/>
</dbReference>
<evidence type="ECO:0000256" key="7">
    <source>
        <dbReference type="ARBA" id="ARBA00048539"/>
    </source>
</evidence>
<dbReference type="InterPro" id="IPR012094">
    <property type="entry name" value="tRNA_Ile_lys_synt"/>
</dbReference>
<dbReference type="InterPro" id="IPR011063">
    <property type="entry name" value="TilS/TtcA_N"/>
</dbReference>